<dbReference type="RefSeq" id="XP_013780328.1">
    <property type="nucleotide sequence ID" value="XM_013924874.2"/>
</dbReference>
<sequence>MADDNGVIVIDITTTSGTTNVSGNDSKQKTATGKDKVARNNEESTERPAYRDKRLRQLRKETKGQASKFLENWNPETSNRETRKMTRKIYNEKSRGPQVHDERGTYVSLGKNLCDCLEETCPGCHYPCPKCKSPKCGHECRQNRKWIYEQLEIEGTDKVIKHISKTRNE</sequence>
<organism evidence="3 4">
    <name type="scientific">Limulus polyphemus</name>
    <name type="common">Atlantic horseshoe crab</name>
    <dbReference type="NCBI Taxonomy" id="6850"/>
    <lineage>
        <taxon>Eukaryota</taxon>
        <taxon>Metazoa</taxon>
        <taxon>Ecdysozoa</taxon>
        <taxon>Arthropoda</taxon>
        <taxon>Chelicerata</taxon>
        <taxon>Merostomata</taxon>
        <taxon>Xiphosura</taxon>
        <taxon>Limulidae</taxon>
        <taxon>Limulus</taxon>
    </lineage>
</organism>
<proteinExistence type="predicted"/>
<keyword evidence="3" id="KW-1185">Reference proteome</keyword>
<feature type="compositionally biased region" description="Low complexity" evidence="1">
    <location>
        <begin position="13"/>
        <end position="25"/>
    </location>
</feature>
<feature type="region of interest" description="Disordered" evidence="1">
    <location>
        <begin position="61"/>
        <end position="84"/>
    </location>
</feature>
<evidence type="ECO:0000313" key="3">
    <source>
        <dbReference type="Proteomes" id="UP000694941"/>
    </source>
</evidence>
<gene>
    <name evidence="4" type="primary">LOC106464719</name>
</gene>
<dbReference type="PANTHER" id="PTHR46536:SF3">
    <property type="entry name" value="ARF7 EFFECTOR PROTEIN C-TERMINAL DOMAIN-CONTAINING PROTEIN"/>
    <property type="match status" value="1"/>
</dbReference>
<dbReference type="PANTHER" id="PTHR46536">
    <property type="entry name" value="ARL14 EFFECTOR PROTEIN"/>
    <property type="match status" value="1"/>
</dbReference>
<evidence type="ECO:0000313" key="4">
    <source>
        <dbReference type="RefSeq" id="XP_013780328.1"/>
    </source>
</evidence>
<feature type="domain" description="ARF7 effector protein C-terminal" evidence="2">
    <location>
        <begin position="56"/>
        <end position="153"/>
    </location>
</feature>
<protein>
    <submittedName>
        <fullName evidence="4">ARL14 effector protein-like</fullName>
    </submittedName>
</protein>
<evidence type="ECO:0000256" key="1">
    <source>
        <dbReference type="SAM" id="MobiDB-lite"/>
    </source>
</evidence>
<name>A0ABM1BEF9_LIMPO</name>
<feature type="compositionally biased region" description="Basic and acidic residues" evidence="1">
    <location>
        <begin position="26"/>
        <end position="49"/>
    </location>
</feature>
<dbReference type="Proteomes" id="UP000694941">
    <property type="component" value="Unplaced"/>
</dbReference>
<feature type="region of interest" description="Disordered" evidence="1">
    <location>
        <begin position="13"/>
        <end position="49"/>
    </location>
</feature>
<reference evidence="4" key="1">
    <citation type="submission" date="2025-08" db="UniProtKB">
        <authorList>
            <consortium name="RefSeq"/>
        </authorList>
    </citation>
    <scope>IDENTIFICATION</scope>
    <source>
        <tissue evidence="4">Muscle</tissue>
    </source>
</reference>
<dbReference type="GeneID" id="106464719"/>
<dbReference type="Pfam" id="PF14949">
    <property type="entry name" value="ARF7EP_C"/>
    <property type="match status" value="1"/>
</dbReference>
<accession>A0ABM1BEF9</accession>
<dbReference type="InterPro" id="IPR029264">
    <property type="entry name" value="ARF7EP_C"/>
</dbReference>
<evidence type="ECO:0000259" key="2">
    <source>
        <dbReference type="Pfam" id="PF14949"/>
    </source>
</evidence>